<feature type="domain" description="Helicase ATP-binding" evidence="6">
    <location>
        <begin position="1"/>
        <end position="99"/>
    </location>
</feature>
<comment type="catalytic activity">
    <reaction evidence="4">
        <text>Couples ATP hydrolysis with the unwinding of duplex DNA by translocating in the 3'-5' direction.</text>
        <dbReference type="EC" id="5.6.2.4"/>
    </reaction>
</comment>
<feature type="non-terminal residue" evidence="8">
    <location>
        <position position="1"/>
    </location>
</feature>
<evidence type="ECO:0000256" key="2">
    <source>
        <dbReference type="ARBA" id="ARBA00022741"/>
    </source>
</evidence>
<organism evidence="8 9">
    <name type="scientific">Galerina marginata (strain CBS 339.88)</name>
    <dbReference type="NCBI Taxonomy" id="685588"/>
    <lineage>
        <taxon>Eukaryota</taxon>
        <taxon>Fungi</taxon>
        <taxon>Dikarya</taxon>
        <taxon>Basidiomycota</taxon>
        <taxon>Agaricomycotina</taxon>
        <taxon>Agaricomycetes</taxon>
        <taxon>Agaricomycetidae</taxon>
        <taxon>Agaricales</taxon>
        <taxon>Agaricineae</taxon>
        <taxon>Strophariaceae</taxon>
        <taxon>Galerina</taxon>
    </lineage>
</organism>
<evidence type="ECO:0000313" key="9">
    <source>
        <dbReference type="Proteomes" id="UP000027222"/>
    </source>
</evidence>
<dbReference type="HOGENOM" id="CLU_001103_19_0_1"/>
<dbReference type="GO" id="GO:0009378">
    <property type="term" value="F:four-way junction helicase activity"/>
    <property type="evidence" value="ECO:0007669"/>
    <property type="project" value="TreeGrafter"/>
</dbReference>
<dbReference type="EC" id="5.6.2.4" evidence="5"/>
<dbReference type="GO" id="GO:0003676">
    <property type="term" value="F:nucleic acid binding"/>
    <property type="evidence" value="ECO:0007669"/>
    <property type="project" value="InterPro"/>
</dbReference>
<name>A0A067SJH1_GALM3</name>
<protein>
    <recommendedName>
        <fullName evidence="5">DNA 3'-5' helicase</fullName>
        <ecNumber evidence="5">5.6.2.4</ecNumber>
    </recommendedName>
</protein>
<reference evidence="9" key="1">
    <citation type="journal article" date="2014" name="Proc. Natl. Acad. Sci. U.S.A.">
        <title>Extensive sampling of basidiomycete genomes demonstrates inadequacy of the white-rot/brown-rot paradigm for wood decay fungi.</title>
        <authorList>
            <person name="Riley R."/>
            <person name="Salamov A.A."/>
            <person name="Brown D.W."/>
            <person name="Nagy L.G."/>
            <person name="Floudas D."/>
            <person name="Held B.W."/>
            <person name="Levasseur A."/>
            <person name="Lombard V."/>
            <person name="Morin E."/>
            <person name="Otillar R."/>
            <person name="Lindquist E.A."/>
            <person name="Sun H."/>
            <person name="LaButti K.M."/>
            <person name="Schmutz J."/>
            <person name="Jabbour D."/>
            <person name="Luo H."/>
            <person name="Baker S.E."/>
            <person name="Pisabarro A.G."/>
            <person name="Walton J.D."/>
            <person name="Blanchette R.A."/>
            <person name="Henrissat B."/>
            <person name="Martin F."/>
            <person name="Cullen D."/>
            <person name="Hibbett D.S."/>
            <person name="Grigoriev I.V."/>
        </authorList>
    </citation>
    <scope>NUCLEOTIDE SEQUENCE [LARGE SCALE GENOMIC DNA]</scope>
    <source>
        <strain evidence="9">CBS 339.88</strain>
    </source>
</reference>
<dbReference type="GO" id="GO:0000724">
    <property type="term" value="P:double-strand break repair via homologous recombination"/>
    <property type="evidence" value="ECO:0007669"/>
    <property type="project" value="TreeGrafter"/>
</dbReference>
<dbReference type="GO" id="GO:0005524">
    <property type="term" value="F:ATP binding"/>
    <property type="evidence" value="ECO:0007669"/>
    <property type="project" value="UniProtKB-KW"/>
</dbReference>
<dbReference type="PROSITE" id="PS51194">
    <property type="entry name" value="HELICASE_CTER"/>
    <property type="match status" value="1"/>
</dbReference>
<proteinExistence type="inferred from homology"/>
<evidence type="ECO:0000256" key="4">
    <source>
        <dbReference type="ARBA" id="ARBA00034617"/>
    </source>
</evidence>
<accession>A0A067SJH1</accession>
<evidence type="ECO:0000259" key="7">
    <source>
        <dbReference type="PROSITE" id="PS51194"/>
    </source>
</evidence>
<dbReference type="SUPFAM" id="SSF52540">
    <property type="entry name" value="P-loop containing nucleoside triphosphate hydrolases"/>
    <property type="match status" value="1"/>
</dbReference>
<feature type="domain" description="Helicase C-terminal" evidence="7">
    <location>
        <begin position="135"/>
        <end position="297"/>
    </location>
</feature>
<evidence type="ECO:0000256" key="1">
    <source>
        <dbReference type="ARBA" id="ARBA00005446"/>
    </source>
</evidence>
<keyword evidence="2" id="KW-0547">Nucleotide-binding</keyword>
<keyword evidence="9" id="KW-1185">Reference proteome</keyword>
<dbReference type="InterPro" id="IPR027417">
    <property type="entry name" value="P-loop_NTPase"/>
</dbReference>
<dbReference type="Pfam" id="PF00270">
    <property type="entry name" value="DEAD"/>
    <property type="match status" value="1"/>
</dbReference>
<dbReference type="PANTHER" id="PTHR13710">
    <property type="entry name" value="DNA HELICASE RECQ FAMILY MEMBER"/>
    <property type="match status" value="1"/>
</dbReference>
<evidence type="ECO:0000259" key="6">
    <source>
        <dbReference type="PROSITE" id="PS51192"/>
    </source>
</evidence>
<dbReference type="Gene3D" id="3.40.50.300">
    <property type="entry name" value="P-loop containing nucleotide triphosphate hydrolases"/>
    <property type="match status" value="2"/>
</dbReference>
<evidence type="ECO:0000256" key="5">
    <source>
        <dbReference type="ARBA" id="ARBA00034808"/>
    </source>
</evidence>
<dbReference type="GO" id="GO:0005737">
    <property type="term" value="C:cytoplasm"/>
    <property type="evidence" value="ECO:0007669"/>
    <property type="project" value="TreeGrafter"/>
</dbReference>
<gene>
    <name evidence="8" type="ORF">GALMADRAFT_79410</name>
</gene>
<dbReference type="STRING" id="685588.A0A067SJH1"/>
<comment type="similarity">
    <text evidence="1">Belongs to the helicase family. RecQ subfamily.</text>
</comment>
<dbReference type="SMART" id="SM00490">
    <property type="entry name" value="HELICc"/>
    <property type="match status" value="1"/>
</dbReference>
<dbReference type="GO" id="GO:0005694">
    <property type="term" value="C:chromosome"/>
    <property type="evidence" value="ECO:0007669"/>
    <property type="project" value="TreeGrafter"/>
</dbReference>
<dbReference type="PROSITE" id="PS51192">
    <property type="entry name" value="HELICASE_ATP_BIND_1"/>
    <property type="match status" value="1"/>
</dbReference>
<sequence>DIVDGKFRQVLVSPEIATSAEFQKAVLSKDPFIRNLRAVNIDEAHCMNVWGGSFRPDYATLGILRGRFPRNVPFLVASATLPEHVLDDIRSKLKLAKDVEMVQLTNARPNVALSVRVMEHSDDSKGDLRFLIPPQAKQITDVPVSLVYCNQRTTTEDCADRGKEWADEHGLPTSCIAFYHALIGQERKHEIEEELRAGNIRILFCTEALGMGCDLRNIARVILWGLPPTFCALVQRAGRAGRDLSTLGEAILIVPKSVVKDGASKDDVSETVAEATIDGEALNREPEEVELTDTVVQALDEQGIRIAGDEDSSEEQPGTEKVKRTKKFGKDTNIREARALSKYVTTTGCRRKVWDDFFENNKKSQLEYGVNTSFKLIEGMRCCDNCTPRLFPVEKVTVKAVIPGLRRGKKKAVSEEEEKHVREELENWRDETLVDAYYGSLTSLSGATIIGDDIIEKLATCGERLESYSQVQRHVRWAMGYNQTSNTVTRWGQMLVEKLGDIYMVLDGMEAAEEQARYKENTEKEFVNMTAANFE</sequence>
<dbReference type="InterPro" id="IPR001650">
    <property type="entry name" value="Helicase_C-like"/>
</dbReference>
<evidence type="ECO:0000313" key="8">
    <source>
        <dbReference type="EMBL" id="KDR67869.1"/>
    </source>
</evidence>
<dbReference type="AlphaFoldDB" id="A0A067SJH1"/>
<dbReference type="GO" id="GO:0043138">
    <property type="term" value="F:3'-5' DNA helicase activity"/>
    <property type="evidence" value="ECO:0007669"/>
    <property type="project" value="UniProtKB-EC"/>
</dbReference>
<dbReference type="InterPro" id="IPR011545">
    <property type="entry name" value="DEAD/DEAH_box_helicase_dom"/>
</dbReference>
<dbReference type="OrthoDB" id="10261556at2759"/>
<keyword evidence="3" id="KW-0067">ATP-binding</keyword>
<dbReference type="EMBL" id="KL142412">
    <property type="protein sequence ID" value="KDR67869.1"/>
    <property type="molecule type" value="Genomic_DNA"/>
</dbReference>
<evidence type="ECO:0000256" key="3">
    <source>
        <dbReference type="ARBA" id="ARBA00022840"/>
    </source>
</evidence>
<dbReference type="Pfam" id="PF00271">
    <property type="entry name" value="Helicase_C"/>
    <property type="match status" value="1"/>
</dbReference>
<dbReference type="InterPro" id="IPR014001">
    <property type="entry name" value="Helicase_ATP-bd"/>
</dbReference>
<dbReference type="PANTHER" id="PTHR13710:SF154">
    <property type="entry name" value="RECQ HELICASE, PUTATIVE (AFU_ORTHOLOGUE AFUA_6G14720)-RELATED"/>
    <property type="match status" value="1"/>
</dbReference>
<dbReference type="Proteomes" id="UP000027222">
    <property type="component" value="Unassembled WGS sequence"/>
</dbReference>